<evidence type="ECO:0000313" key="2">
    <source>
        <dbReference type="EMBL" id="CCD27030.1"/>
    </source>
</evidence>
<feature type="compositionally biased region" description="Acidic residues" evidence="1">
    <location>
        <begin position="21"/>
        <end position="31"/>
    </location>
</feature>
<accession>G0WGV2</accession>
<gene>
    <name evidence="2" type="primary">NDAI0J01380</name>
    <name evidence="2" type="ordered locus">NDAI_0J01380</name>
</gene>
<proteinExistence type="predicted"/>
<feature type="compositionally biased region" description="Acidic residues" evidence="1">
    <location>
        <begin position="70"/>
        <end position="80"/>
    </location>
</feature>
<dbReference type="EMBL" id="HE580276">
    <property type="protein sequence ID" value="CCD27030.1"/>
    <property type="molecule type" value="Genomic_DNA"/>
</dbReference>
<evidence type="ECO:0000256" key="1">
    <source>
        <dbReference type="SAM" id="MobiDB-lite"/>
    </source>
</evidence>
<feature type="compositionally biased region" description="Basic and acidic residues" evidence="1">
    <location>
        <begin position="511"/>
        <end position="528"/>
    </location>
</feature>
<dbReference type="OMA" id="CSVCNPS"/>
<feature type="region of interest" description="Disordered" evidence="1">
    <location>
        <begin position="470"/>
        <end position="624"/>
    </location>
</feature>
<dbReference type="STRING" id="1071378.G0WGV2"/>
<dbReference type="OrthoDB" id="3863715at2759"/>
<dbReference type="HOGENOM" id="CLU_438105_0_0_1"/>
<evidence type="ECO:0000313" key="3">
    <source>
        <dbReference type="Proteomes" id="UP000000689"/>
    </source>
</evidence>
<dbReference type="RefSeq" id="XP_003672273.1">
    <property type="nucleotide sequence ID" value="XM_003672225.1"/>
</dbReference>
<feature type="compositionally biased region" description="Acidic residues" evidence="1">
    <location>
        <begin position="529"/>
        <end position="561"/>
    </location>
</feature>
<feature type="compositionally biased region" description="Basic and acidic residues" evidence="1">
    <location>
        <begin position="562"/>
        <end position="588"/>
    </location>
</feature>
<dbReference type="eggNOG" id="ENOG502R9VR">
    <property type="taxonomic scope" value="Eukaryota"/>
</dbReference>
<feature type="compositionally biased region" description="Basic and acidic residues" evidence="1">
    <location>
        <begin position="486"/>
        <end position="500"/>
    </location>
</feature>
<dbReference type="Proteomes" id="UP000000689">
    <property type="component" value="Chromosome 10"/>
</dbReference>
<sequence length="624" mass="72289">MTETRTPSNSLRDRATLFVNEEGDDDNDEEQQQLHENSIQKNGIEGSNSEEEGAATSNKGSMTRPRSEVNGDDDDGNEDERDPKRRHYGSYLIPNVGESYMDYVDPEVDVDLLKRGEVTFLNFQRSIHGQLDEVVYELIRTKSLTEETLAANFPHFHAPTRCALFKRRYVADNEGRVRDQLRGNRIVCDPVLLYEMMMTCHLMNDHAQYRRCHVALSSIYANITRDFLYKAVQFCSVCNPSKLVGPLLKFKHVNYYKGMLPLERVHIEIFEPFNGKKIEGKYSHVIYCRDYRSRYIMLEPLKNTKFKNLVSAIAKLLFNLPRIPIFIETVSLNTQDAFDIFEAIVEKYQINVGLGMKTAKRFHTRGVKQMKILLEGHRKECLNDWTMCLKYGPHNYNTKHNDRACGVPVDLLTCNVKDVTHKSIEKYEQIIRTLPKDNIVQIGNGSIYLEEKVKDPNIDNYDAMLGEEYDSEQEDNNNKNTDQDLAYEHPDYEYDEEQLKRRPVYGISSSTDKEKESESIMNDNHVEENIEEEEEDQIQIDSNPEDNADSNNNDDAEEEKDEKETEQKYLDKRDKSNDISYDVSRDESGEIQGPSTSYYNERVENDSLAVVGDDDDNIKYSVEL</sequence>
<organism evidence="2 3">
    <name type="scientific">Naumovozyma dairenensis (strain ATCC 10597 / BCRC 20456 / CBS 421 / NBRC 0211 / NRRL Y-12639)</name>
    <name type="common">Saccharomyces dairenensis</name>
    <dbReference type="NCBI Taxonomy" id="1071378"/>
    <lineage>
        <taxon>Eukaryota</taxon>
        <taxon>Fungi</taxon>
        <taxon>Dikarya</taxon>
        <taxon>Ascomycota</taxon>
        <taxon>Saccharomycotina</taxon>
        <taxon>Saccharomycetes</taxon>
        <taxon>Saccharomycetales</taxon>
        <taxon>Saccharomycetaceae</taxon>
        <taxon>Naumovozyma</taxon>
    </lineage>
</organism>
<feature type="region of interest" description="Disordered" evidence="1">
    <location>
        <begin position="1"/>
        <end position="90"/>
    </location>
</feature>
<feature type="compositionally biased region" description="Polar residues" evidence="1">
    <location>
        <begin position="1"/>
        <end position="10"/>
    </location>
</feature>
<dbReference type="GeneID" id="11494289"/>
<name>G0WGV2_NAUDC</name>
<dbReference type="KEGG" id="ndi:NDAI_0J01380"/>
<protein>
    <submittedName>
        <fullName evidence="2">Uncharacterized protein</fullName>
    </submittedName>
</protein>
<dbReference type="AlphaFoldDB" id="G0WGV2"/>
<reference evidence="2 3" key="1">
    <citation type="journal article" date="2011" name="Proc. Natl. Acad. Sci. U.S.A.">
        <title>Evolutionary erosion of yeast sex chromosomes by mating-type switching accidents.</title>
        <authorList>
            <person name="Gordon J.L."/>
            <person name="Armisen D."/>
            <person name="Proux-Wera E."/>
            <person name="Oheigeartaigh S.S."/>
            <person name="Byrne K.P."/>
            <person name="Wolfe K.H."/>
        </authorList>
    </citation>
    <scope>NUCLEOTIDE SEQUENCE [LARGE SCALE GENOMIC DNA]</scope>
    <source>
        <strain evidence="3">ATCC 10597 / BCRC 20456 / CBS 421 / NBRC 0211 / NRRL Y-12639</strain>
    </source>
</reference>
<keyword evidence="3" id="KW-1185">Reference proteome</keyword>